<feature type="domain" description="DhaL" evidence="1">
    <location>
        <begin position="11"/>
        <end position="206"/>
    </location>
</feature>
<sequence>MGDGSTSINPQLIRDWAQSCADGLEAMRSEINALNVFPIPDSDTGSNMAHTMAGAVAALDELADHSDLQVVTRALADAAVSNARGNSGVILSQVLIGLADAADLAVAENDPDFNRLVKNGLRLAALAARRAVSQPREGTVLTVLTVAADSASANVKGSPADLARAVADDCAEALELTPEQMPELASAGVVDAGARGFLVMADAMVLVVTGVANKRRAYRGILTAGGGLTGHDNGECAGAGDTDFEVMYLLETTDGSRISALRDRLGELGDSIVIVGDSSTDSERFSVHVHTDEPGAAVEAGVALGCLSDIRISCFALDAIRSAPGANDPPPRYKRAVVALVIGDGAEELFTEAGASVVRADHGVHPATLSEAIRAADSAHVIVMGNGMMSSQDLVQVGAEARSPQRSVVFLPTLSMVQCLSALAVHEPDEESDVDAFAMAEAAAGTRWGSLMRSNSKMMTLAGTCDIGDTLGLIGSDVLVIAPEQKQAATALLDLMLATGGEMVTVLAGRDLDDEAREAISNHVRTHYAGIELALYEAGQSSDLLQVGVE</sequence>
<dbReference type="InterPro" id="IPR019986">
    <property type="entry name" value="YloV-like"/>
</dbReference>
<keyword evidence="2" id="KW-0808">Transferase</keyword>
<dbReference type="InterPro" id="IPR048394">
    <property type="entry name" value="FakA-like_M"/>
</dbReference>
<dbReference type="InterPro" id="IPR033470">
    <property type="entry name" value="FakA-like_C"/>
</dbReference>
<keyword evidence="3" id="KW-1185">Reference proteome</keyword>
<dbReference type="Proteomes" id="UP000063789">
    <property type="component" value="Chromosome"/>
</dbReference>
<dbReference type="InterPro" id="IPR036117">
    <property type="entry name" value="DhaL_dom_sf"/>
</dbReference>
<dbReference type="Gene3D" id="1.25.40.340">
    <property type="match status" value="1"/>
</dbReference>
<dbReference type="Pfam" id="PF21645">
    <property type="entry name" value="FakA-like_M"/>
    <property type="match status" value="1"/>
</dbReference>
<dbReference type="EMBL" id="CP011853">
    <property type="protein sequence ID" value="ALG85385.1"/>
    <property type="molecule type" value="Genomic_DNA"/>
</dbReference>
<evidence type="ECO:0000313" key="2">
    <source>
        <dbReference type="EMBL" id="ALG85385.1"/>
    </source>
</evidence>
<dbReference type="GO" id="GO:0004371">
    <property type="term" value="F:glycerone kinase activity"/>
    <property type="evidence" value="ECO:0007669"/>
    <property type="project" value="InterPro"/>
</dbReference>
<dbReference type="PATRIC" id="fig|1136941.3.peg.2858"/>
<dbReference type="InterPro" id="IPR004007">
    <property type="entry name" value="DhaL_dom"/>
</dbReference>
<dbReference type="STRING" id="1136941.ACH46_13995"/>
<keyword evidence="2" id="KW-0418">Kinase</keyword>
<proteinExistence type="predicted"/>
<dbReference type="Pfam" id="PF02734">
    <property type="entry name" value="Dak2"/>
    <property type="match status" value="1"/>
</dbReference>
<dbReference type="SUPFAM" id="SSF101473">
    <property type="entry name" value="DhaL-like"/>
    <property type="match status" value="1"/>
</dbReference>
<name>A0A0N9NCK2_9ACTN</name>
<accession>A0A0N9NCK2</accession>
<dbReference type="SMART" id="SM01121">
    <property type="entry name" value="Dak1_2"/>
    <property type="match status" value="1"/>
</dbReference>
<dbReference type="KEGG" id="goq:ACH46_13995"/>
<reference evidence="3" key="1">
    <citation type="submission" date="2015-06" db="EMBL/GenBank/DDBJ databases">
        <title>Complete genome sequence and metabolic analysis of phthalate degradation pathway in Gordonia sp. QH-11.</title>
        <authorList>
            <person name="Jin D."/>
            <person name="Kong X."/>
            <person name="Bai Z."/>
        </authorList>
    </citation>
    <scope>NUCLEOTIDE SEQUENCE [LARGE SCALE GENOMIC DNA]</scope>
    <source>
        <strain evidence="3">QH-11</strain>
    </source>
</reference>
<reference evidence="2 3" key="2">
    <citation type="journal article" date="2017" name="Int. J. Syst. Evol. Microbiol.">
        <title>Gordonia phthalatica sp. nov., a di-n-butyl phthalate-degrading bacterium isolated from activated sludge.</title>
        <authorList>
            <person name="Jin D."/>
            <person name="Kong X."/>
            <person name="Jia M."/>
            <person name="Yu X."/>
            <person name="Wang X."/>
            <person name="Zhuang X."/>
            <person name="Deng Y."/>
            <person name="Bai Z."/>
        </authorList>
    </citation>
    <scope>NUCLEOTIDE SEQUENCE [LARGE SCALE GENOMIC DNA]</scope>
    <source>
        <strain evidence="2 3">QH-11</strain>
    </source>
</reference>
<protein>
    <submittedName>
        <fullName evidence="2">Dihydroxyacetone kinase</fullName>
    </submittedName>
</protein>
<dbReference type="RefSeq" id="WP_062393467.1">
    <property type="nucleotide sequence ID" value="NZ_CP011853.1"/>
</dbReference>
<dbReference type="Pfam" id="PF13684">
    <property type="entry name" value="FakA-like_C"/>
    <property type="match status" value="1"/>
</dbReference>
<dbReference type="PROSITE" id="PS51480">
    <property type="entry name" value="DHAL"/>
    <property type="match status" value="1"/>
</dbReference>
<evidence type="ECO:0000313" key="3">
    <source>
        <dbReference type="Proteomes" id="UP000063789"/>
    </source>
</evidence>
<dbReference type="GO" id="GO:0006071">
    <property type="term" value="P:glycerol metabolic process"/>
    <property type="evidence" value="ECO:0007669"/>
    <property type="project" value="InterPro"/>
</dbReference>
<dbReference type="InterPro" id="IPR050270">
    <property type="entry name" value="DegV_domain_contain"/>
</dbReference>
<gene>
    <name evidence="2" type="ORF">ACH46_13995</name>
</gene>
<dbReference type="OrthoDB" id="9760324at2"/>
<dbReference type="NCBIfam" id="TIGR03599">
    <property type="entry name" value="YloV"/>
    <property type="match status" value="1"/>
</dbReference>
<dbReference type="PANTHER" id="PTHR33434">
    <property type="entry name" value="DEGV DOMAIN-CONTAINING PROTEIN DR_1986-RELATED"/>
    <property type="match status" value="1"/>
</dbReference>
<dbReference type="SMART" id="SM01120">
    <property type="entry name" value="Dak2"/>
    <property type="match status" value="1"/>
</dbReference>
<organism evidence="2 3">
    <name type="scientific">Gordonia phthalatica</name>
    <dbReference type="NCBI Taxonomy" id="1136941"/>
    <lineage>
        <taxon>Bacteria</taxon>
        <taxon>Bacillati</taxon>
        <taxon>Actinomycetota</taxon>
        <taxon>Actinomycetes</taxon>
        <taxon>Mycobacteriales</taxon>
        <taxon>Gordoniaceae</taxon>
        <taxon>Gordonia</taxon>
    </lineage>
</organism>
<dbReference type="PANTHER" id="PTHR33434:SF4">
    <property type="entry name" value="PHOSPHATASE PROTEIN"/>
    <property type="match status" value="1"/>
</dbReference>
<dbReference type="AlphaFoldDB" id="A0A0N9NCK2"/>
<evidence type="ECO:0000259" key="1">
    <source>
        <dbReference type="PROSITE" id="PS51480"/>
    </source>
</evidence>